<dbReference type="PROSITE" id="PS51482">
    <property type="entry name" value="DEGV"/>
    <property type="match status" value="1"/>
</dbReference>
<dbReference type="InterPro" id="IPR050270">
    <property type="entry name" value="DegV_domain_contain"/>
</dbReference>
<evidence type="ECO:0000313" key="3">
    <source>
        <dbReference type="Proteomes" id="UP000289440"/>
    </source>
</evidence>
<dbReference type="PANTHER" id="PTHR33434">
    <property type="entry name" value="DEGV DOMAIN-CONTAINING PROTEIN DR_1986-RELATED"/>
    <property type="match status" value="1"/>
</dbReference>
<dbReference type="Gene3D" id="3.30.1180.10">
    <property type="match status" value="1"/>
</dbReference>
<dbReference type="InterPro" id="IPR003797">
    <property type="entry name" value="DegV"/>
</dbReference>
<dbReference type="OrthoDB" id="384457at2"/>
<name>A0A449A4E3_9BACT</name>
<dbReference type="Pfam" id="PF02645">
    <property type="entry name" value="DegV"/>
    <property type="match status" value="1"/>
</dbReference>
<reference evidence="2 3" key="1">
    <citation type="submission" date="2019-01" db="EMBL/GenBank/DDBJ databases">
        <authorList>
            <consortium name="Pathogen Informatics"/>
        </authorList>
    </citation>
    <scope>NUCLEOTIDE SEQUENCE [LARGE SCALE GENOMIC DNA]</scope>
    <source>
        <strain evidence="2 3">NCTC10166</strain>
    </source>
</reference>
<dbReference type="Gene3D" id="3.40.50.10170">
    <property type="match status" value="1"/>
</dbReference>
<protein>
    <submittedName>
        <fullName evidence="2">DegV-like protein</fullName>
    </submittedName>
</protein>
<dbReference type="NCBIfam" id="TIGR00762">
    <property type="entry name" value="DegV"/>
    <property type="match status" value="1"/>
</dbReference>
<dbReference type="GO" id="GO:0008289">
    <property type="term" value="F:lipid binding"/>
    <property type="evidence" value="ECO:0007669"/>
    <property type="project" value="UniProtKB-KW"/>
</dbReference>
<proteinExistence type="predicted"/>
<dbReference type="SUPFAM" id="SSF82549">
    <property type="entry name" value="DAK1/DegV-like"/>
    <property type="match status" value="1"/>
</dbReference>
<sequence>MYNIMKKIGILVDSFCGLSEDQVKNEYFEFLPLQFSIDGKNYIDNGKEISKKDLAILIAKSEKAFTSLPSLNTIEETLERMDKKFEKVFVFLTSSALSSTFQTVSVAAKKYKDKFIMIDNHFFANQVIEIGNFLIKKAKQGVGIERLIELAKEINEKSINFLIVKDLTNLIKGGRIKGIKKLVLNTFGLVLILKVTQYGITFSGIKKTIKGSMKKVSEKLIDFIGGIENLKNYEFKFMNAANEEMIVTAKNIVSKFGKDIDEKTQASATVMIHTGVECSSLGIWPKLSELKI</sequence>
<keyword evidence="1" id="KW-0446">Lipid-binding</keyword>
<dbReference type="EMBL" id="LR214951">
    <property type="protein sequence ID" value="VEU59092.1"/>
    <property type="molecule type" value="Genomic_DNA"/>
</dbReference>
<evidence type="ECO:0000256" key="1">
    <source>
        <dbReference type="ARBA" id="ARBA00023121"/>
    </source>
</evidence>
<dbReference type="KEGG" id="mnu:NCTC10166_00046"/>
<evidence type="ECO:0000313" key="2">
    <source>
        <dbReference type="EMBL" id="VEU59092.1"/>
    </source>
</evidence>
<gene>
    <name evidence="2" type="primary">degV</name>
    <name evidence="2" type="ORF">NCTC10166_00046</name>
</gene>
<dbReference type="InterPro" id="IPR043168">
    <property type="entry name" value="DegV_C"/>
</dbReference>
<dbReference type="Proteomes" id="UP000289440">
    <property type="component" value="Chromosome"/>
</dbReference>
<keyword evidence="3" id="KW-1185">Reference proteome</keyword>
<organism evidence="2 3">
    <name type="scientific">Mesomycoplasma neurolyticum</name>
    <dbReference type="NCBI Taxonomy" id="2120"/>
    <lineage>
        <taxon>Bacteria</taxon>
        <taxon>Bacillati</taxon>
        <taxon>Mycoplasmatota</taxon>
        <taxon>Mycoplasmoidales</taxon>
        <taxon>Metamycoplasmataceae</taxon>
        <taxon>Mesomycoplasma</taxon>
    </lineage>
</organism>
<accession>A0A449A4E3</accession>
<dbReference type="AlphaFoldDB" id="A0A449A4E3"/>
<dbReference type="PANTHER" id="PTHR33434:SF2">
    <property type="entry name" value="FATTY ACID-BINDING PROTEIN TM_1468"/>
    <property type="match status" value="1"/>
</dbReference>